<reference evidence="1" key="1">
    <citation type="journal article" date="2020" name="Nature">
        <title>Giant virus diversity and host interactions through global metagenomics.</title>
        <authorList>
            <person name="Schulz F."/>
            <person name="Roux S."/>
            <person name="Paez-Espino D."/>
            <person name="Jungbluth S."/>
            <person name="Walsh D.A."/>
            <person name="Denef V.J."/>
            <person name="McMahon K.D."/>
            <person name="Konstantinidis K.T."/>
            <person name="Eloe-Fadrosh E.A."/>
            <person name="Kyrpides N.C."/>
            <person name="Woyke T."/>
        </authorList>
    </citation>
    <scope>NUCLEOTIDE SEQUENCE</scope>
    <source>
        <strain evidence="1">GVMAG-S-ERX556049-19</strain>
    </source>
</reference>
<name>A0A6C0F9Z9_9ZZZZ</name>
<dbReference type="AlphaFoldDB" id="A0A6C0F9Z9"/>
<accession>A0A6C0F9Z9</accession>
<proteinExistence type="predicted"/>
<organism evidence="1">
    <name type="scientific">viral metagenome</name>
    <dbReference type="NCBI Taxonomy" id="1070528"/>
    <lineage>
        <taxon>unclassified sequences</taxon>
        <taxon>metagenomes</taxon>
        <taxon>organismal metagenomes</taxon>
    </lineage>
</organism>
<protein>
    <recommendedName>
        <fullName evidence="2">Glycosyl transferase family 1 domain-containing protein</fullName>
    </recommendedName>
</protein>
<sequence length="293" mass="34853">MSKKLLIVNNTYVHCEIIESIIVKYHEILKIDKEIPIDIYLNTSDLAPGNNRDFIEYIKNKYPKIKFENTSNYDYFINCTVYDRDFQHLDKKENSTNKYISHEITDRLKTNPNVYYLTPLSETNYIYADVLPYSNDKKISNIPIYVVQGNLNMNRRNLGLLEKILDQSYQYDFKIKLIGRGYLPGELQKYKNKIILKNNLKFIDYHKEFLDAYCILPLITKETHSSYYNKKLTSSINYARGYKLKCLIDTDLQEIYNLEDVEIFNDMNDISTAFTRTLEQFYNEKNDEVLQNK</sequence>
<dbReference type="EMBL" id="MN738822">
    <property type="protein sequence ID" value="QHT37894.1"/>
    <property type="molecule type" value="Genomic_DNA"/>
</dbReference>
<evidence type="ECO:0008006" key="2">
    <source>
        <dbReference type="Google" id="ProtNLM"/>
    </source>
</evidence>
<evidence type="ECO:0000313" key="1">
    <source>
        <dbReference type="EMBL" id="QHT37894.1"/>
    </source>
</evidence>